<keyword evidence="4" id="KW-1185">Reference proteome</keyword>
<name>A0ABN1UC84_9ACTN</name>
<reference evidence="3 4" key="1">
    <citation type="journal article" date="2019" name="Int. J. Syst. Evol. Microbiol.">
        <title>The Global Catalogue of Microorganisms (GCM) 10K type strain sequencing project: providing services to taxonomists for standard genome sequencing and annotation.</title>
        <authorList>
            <consortium name="The Broad Institute Genomics Platform"/>
            <consortium name="The Broad Institute Genome Sequencing Center for Infectious Disease"/>
            <person name="Wu L."/>
            <person name="Ma J."/>
        </authorList>
    </citation>
    <scope>NUCLEOTIDE SEQUENCE [LARGE SCALE GENOMIC DNA]</scope>
    <source>
        <strain evidence="3 4">JCM 11813</strain>
    </source>
</reference>
<keyword evidence="2" id="KW-1133">Transmembrane helix</keyword>
<evidence type="ECO:0000313" key="3">
    <source>
        <dbReference type="EMBL" id="GAA1137290.1"/>
    </source>
</evidence>
<feature type="transmembrane region" description="Helical" evidence="2">
    <location>
        <begin position="22"/>
        <end position="51"/>
    </location>
</feature>
<sequence>MSVQASPSRPATKSVGAAFVDILLTLVVFVVVLLAFLIAPLVALAVAYLAYVVIRPRGRKKAAAAAAPGTPAGRTGSAHGFGAGAST</sequence>
<keyword evidence="2" id="KW-0812">Transmembrane</keyword>
<dbReference type="EMBL" id="BAAAJE010000006">
    <property type="protein sequence ID" value="GAA1137290.1"/>
    <property type="molecule type" value="Genomic_DNA"/>
</dbReference>
<feature type="compositionally biased region" description="Low complexity" evidence="1">
    <location>
        <begin position="64"/>
        <end position="76"/>
    </location>
</feature>
<feature type="region of interest" description="Disordered" evidence="1">
    <location>
        <begin position="64"/>
        <end position="87"/>
    </location>
</feature>
<accession>A0ABN1UC84</accession>
<evidence type="ECO:0000313" key="4">
    <source>
        <dbReference type="Proteomes" id="UP001499979"/>
    </source>
</evidence>
<gene>
    <name evidence="3" type="ORF">GCM10009606_16580</name>
</gene>
<keyword evidence="2" id="KW-0472">Membrane</keyword>
<protein>
    <submittedName>
        <fullName evidence="3">Uncharacterized protein</fullName>
    </submittedName>
</protein>
<evidence type="ECO:0000256" key="2">
    <source>
        <dbReference type="SAM" id="Phobius"/>
    </source>
</evidence>
<dbReference type="Proteomes" id="UP001499979">
    <property type="component" value="Unassembled WGS sequence"/>
</dbReference>
<proteinExistence type="predicted"/>
<evidence type="ECO:0000256" key="1">
    <source>
        <dbReference type="SAM" id="MobiDB-lite"/>
    </source>
</evidence>
<comment type="caution">
    <text evidence="3">The sequence shown here is derived from an EMBL/GenBank/DDBJ whole genome shotgun (WGS) entry which is preliminary data.</text>
</comment>
<organism evidence="3 4">
    <name type="scientific">Nocardioides aquiterrae</name>
    <dbReference type="NCBI Taxonomy" id="203799"/>
    <lineage>
        <taxon>Bacteria</taxon>
        <taxon>Bacillati</taxon>
        <taxon>Actinomycetota</taxon>
        <taxon>Actinomycetes</taxon>
        <taxon>Propionibacteriales</taxon>
        <taxon>Nocardioidaceae</taxon>
        <taxon>Nocardioides</taxon>
    </lineage>
</organism>